<dbReference type="AlphaFoldDB" id="A0A8J6J8B8"/>
<dbReference type="PANTHER" id="PTHR43328">
    <property type="entry name" value="ACETYLTRANSFERASE-RELATED"/>
    <property type="match status" value="1"/>
</dbReference>
<dbReference type="Pfam" id="PF13302">
    <property type="entry name" value="Acetyltransf_3"/>
    <property type="match status" value="1"/>
</dbReference>
<gene>
    <name evidence="2" type="ORF">H8S11_02820</name>
</gene>
<sequence>MGFELREWRPEDAPSITRYADDPQVAANLRDIFPAPYHLSDAREFIQSCMEADEGQAIFRAISVNGQAVGSIALTRGTDVYRLSAELGYWLGREFWGRGIMPAAVEEMCRLGFHRWDIVRIFAEPYAHNAASRRVLEKAGFHLEGVMARGVVKNGQLHDYCMYAKLK</sequence>
<dbReference type="InterPro" id="IPR000182">
    <property type="entry name" value="GNAT_dom"/>
</dbReference>
<dbReference type="GO" id="GO:0016747">
    <property type="term" value="F:acyltransferase activity, transferring groups other than amino-acyl groups"/>
    <property type="evidence" value="ECO:0007669"/>
    <property type="project" value="InterPro"/>
</dbReference>
<evidence type="ECO:0000313" key="2">
    <source>
        <dbReference type="EMBL" id="MBC5721753.1"/>
    </source>
</evidence>
<accession>A0A8J6J8B8</accession>
<dbReference type="EMBL" id="JACOPO010000001">
    <property type="protein sequence ID" value="MBC5721753.1"/>
    <property type="molecule type" value="Genomic_DNA"/>
</dbReference>
<dbReference type="PANTHER" id="PTHR43328:SF1">
    <property type="entry name" value="N-ACETYLTRANSFERASE DOMAIN-CONTAINING PROTEIN"/>
    <property type="match status" value="1"/>
</dbReference>
<organism evidence="2 3">
    <name type="scientific">Flintibacter hominis</name>
    <dbReference type="NCBI Taxonomy" id="2763048"/>
    <lineage>
        <taxon>Bacteria</taxon>
        <taxon>Bacillati</taxon>
        <taxon>Bacillota</taxon>
        <taxon>Clostridia</taxon>
        <taxon>Eubacteriales</taxon>
        <taxon>Flintibacter</taxon>
    </lineage>
</organism>
<keyword evidence="3" id="KW-1185">Reference proteome</keyword>
<dbReference type="Gene3D" id="3.40.630.30">
    <property type="match status" value="1"/>
</dbReference>
<dbReference type="SUPFAM" id="SSF55729">
    <property type="entry name" value="Acyl-CoA N-acyltransferases (Nat)"/>
    <property type="match status" value="1"/>
</dbReference>
<feature type="domain" description="N-acetyltransferase" evidence="1">
    <location>
        <begin position="3"/>
        <end position="167"/>
    </location>
</feature>
<comment type="caution">
    <text evidence="2">The sequence shown here is derived from an EMBL/GenBank/DDBJ whole genome shotgun (WGS) entry which is preliminary data.</text>
</comment>
<proteinExistence type="predicted"/>
<dbReference type="Proteomes" id="UP000628736">
    <property type="component" value="Unassembled WGS sequence"/>
</dbReference>
<reference evidence="2" key="1">
    <citation type="submission" date="2020-08" db="EMBL/GenBank/DDBJ databases">
        <title>Genome public.</title>
        <authorList>
            <person name="Liu C."/>
            <person name="Sun Q."/>
        </authorList>
    </citation>
    <scope>NUCLEOTIDE SEQUENCE</scope>
    <source>
        <strain evidence="2">NSJ-23</strain>
    </source>
</reference>
<dbReference type="InterPro" id="IPR016181">
    <property type="entry name" value="Acyl_CoA_acyltransferase"/>
</dbReference>
<evidence type="ECO:0000313" key="3">
    <source>
        <dbReference type="Proteomes" id="UP000628736"/>
    </source>
</evidence>
<dbReference type="PROSITE" id="PS51186">
    <property type="entry name" value="GNAT"/>
    <property type="match status" value="1"/>
</dbReference>
<name>A0A8J6J8B8_9FIRM</name>
<evidence type="ECO:0000259" key="1">
    <source>
        <dbReference type="PROSITE" id="PS51186"/>
    </source>
</evidence>
<protein>
    <submittedName>
        <fullName evidence="2">GNAT family N-acetyltransferase</fullName>
    </submittedName>
</protein>